<evidence type="ECO:0000313" key="2">
    <source>
        <dbReference type="Proteomes" id="UP000238479"/>
    </source>
</evidence>
<dbReference type="Gramene" id="PRQ38372">
    <property type="protein sequence ID" value="PRQ38372"/>
    <property type="gene ID" value="RchiOBHm_Chr4g0413171"/>
</dbReference>
<reference evidence="1 2" key="1">
    <citation type="journal article" date="2018" name="Nat. Genet.">
        <title>The Rosa genome provides new insights in the design of modern roses.</title>
        <authorList>
            <person name="Bendahmane M."/>
        </authorList>
    </citation>
    <scope>NUCLEOTIDE SEQUENCE [LARGE SCALE GENOMIC DNA]</scope>
    <source>
        <strain evidence="2">cv. Old Blush</strain>
    </source>
</reference>
<comment type="caution">
    <text evidence="1">The sequence shown here is derived from an EMBL/GenBank/DDBJ whole genome shotgun (WGS) entry which is preliminary data.</text>
</comment>
<gene>
    <name evidence="1" type="ORF">RchiOBHm_Chr4g0413171</name>
</gene>
<name>A0A2P6QVZ8_ROSCH</name>
<proteinExistence type="predicted"/>
<organism evidence="1 2">
    <name type="scientific">Rosa chinensis</name>
    <name type="common">China rose</name>
    <dbReference type="NCBI Taxonomy" id="74649"/>
    <lineage>
        <taxon>Eukaryota</taxon>
        <taxon>Viridiplantae</taxon>
        <taxon>Streptophyta</taxon>
        <taxon>Embryophyta</taxon>
        <taxon>Tracheophyta</taxon>
        <taxon>Spermatophyta</taxon>
        <taxon>Magnoliopsida</taxon>
        <taxon>eudicotyledons</taxon>
        <taxon>Gunneridae</taxon>
        <taxon>Pentapetalae</taxon>
        <taxon>rosids</taxon>
        <taxon>fabids</taxon>
        <taxon>Rosales</taxon>
        <taxon>Rosaceae</taxon>
        <taxon>Rosoideae</taxon>
        <taxon>Rosoideae incertae sedis</taxon>
        <taxon>Rosa</taxon>
    </lineage>
</organism>
<accession>A0A2P6QVZ8</accession>
<sequence>MVFKQFSCKQIKCCQTGVFSCFPSKHFSWSRGNICLSKRFQIHRSRICLSVG</sequence>
<dbReference type="Proteomes" id="UP000238479">
    <property type="component" value="Chromosome 4"/>
</dbReference>
<evidence type="ECO:0000313" key="1">
    <source>
        <dbReference type="EMBL" id="PRQ38372.1"/>
    </source>
</evidence>
<keyword evidence="2" id="KW-1185">Reference proteome</keyword>
<protein>
    <submittedName>
        <fullName evidence="1">Uncharacterized protein</fullName>
    </submittedName>
</protein>
<dbReference type="EMBL" id="PDCK01000042">
    <property type="protein sequence ID" value="PRQ38372.1"/>
    <property type="molecule type" value="Genomic_DNA"/>
</dbReference>
<dbReference type="AlphaFoldDB" id="A0A2P6QVZ8"/>